<dbReference type="EMBL" id="JAHQCR010000034">
    <property type="protein sequence ID" value="MBU9721433.1"/>
    <property type="molecule type" value="Genomic_DNA"/>
</dbReference>
<evidence type="ECO:0000256" key="5">
    <source>
        <dbReference type="ARBA" id="ARBA00022692"/>
    </source>
</evidence>
<feature type="transmembrane region" description="Helical" evidence="8">
    <location>
        <begin position="194"/>
        <end position="210"/>
    </location>
</feature>
<comment type="subcellular location">
    <subcellularLocation>
        <location evidence="1">Membrane</location>
        <topology evidence="1">Multi-pass membrane protein</topology>
    </subcellularLocation>
</comment>
<proteinExistence type="inferred from homology"/>
<keyword evidence="4" id="KW-0309">Germination</keyword>
<organism evidence="9 10">
    <name type="scientific">Evansella alkalicola</name>
    <dbReference type="NCBI Taxonomy" id="745819"/>
    <lineage>
        <taxon>Bacteria</taxon>
        <taxon>Bacillati</taxon>
        <taxon>Bacillota</taxon>
        <taxon>Bacilli</taxon>
        <taxon>Bacillales</taxon>
        <taxon>Bacillaceae</taxon>
        <taxon>Evansella</taxon>
    </lineage>
</organism>
<keyword evidence="10" id="KW-1185">Reference proteome</keyword>
<dbReference type="PANTHER" id="PTHR34975:SF2">
    <property type="entry name" value="SPORE GERMINATION PROTEIN A2"/>
    <property type="match status" value="1"/>
</dbReference>
<feature type="transmembrane region" description="Helical" evidence="8">
    <location>
        <begin position="273"/>
        <end position="298"/>
    </location>
</feature>
<dbReference type="PANTHER" id="PTHR34975">
    <property type="entry name" value="SPORE GERMINATION PROTEIN A2"/>
    <property type="match status" value="1"/>
</dbReference>
<keyword evidence="3" id="KW-0813">Transport</keyword>
<comment type="similarity">
    <text evidence="2">Belongs to the amino acid-polyamine-organocation (APC) superfamily. Spore germination protein (SGP) (TC 2.A.3.9) family.</text>
</comment>
<evidence type="ECO:0000256" key="6">
    <source>
        <dbReference type="ARBA" id="ARBA00022989"/>
    </source>
</evidence>
<feature type="transmembrane region" description="Helical" evidence="8">
    <location>
        <begin position="338"/>
        <end position="357"/>
    </location>
</feature>
<sequence length="368" mass="42342">MNIQNKYSQLGSVELFTFTYCSAVTIGFMFLPYISQEEIRSAYFKVMAAVIPYLLLIFLWKKVVDKHQERDMFSLLKKNSKSWIYYPVILYFIGSCLYSLLFIVKSLIIIVQTYMMQDTEQWIIGIAFLITVGASALYGIHAISRMIVVIYFHEILLVITLIGFLFSEDFRWVNIPPYLGVDVLTFMKSSLSEVTRYGGIVTVFAFLPLVKKDVKVFKPIIISLLSIMATYVLICITTLGVFGYDQALTLLSPVTALMQTTTSPTGLFERLDLFFLTVWVMSFFKIGLIFIWFTATLCKQIVPVKPKREWIYITLVSSIIVILMLITPSITSFDWRPYNLNMLSVSLMVPFLILLYLKFRKKKGVGET</sequence>
<protein>
    <submittedName>
        <fullName evidence="9">GerAB/ArcD/ProY family transporter</fullName>
    </submittedName>
</protein>
<dbReference type="InterPro" id="IPR004761">
    <property type="entry name" value="Spore_GerAB"/>
</dbReference>
<feature type="transmembrane region" description="Helical" evidence="8">
    <location>
        <begin position="222"/>
        <end position="244"/>
    </location>
</feature>
<feature type="transmembrane region" description="Helical" evidence="8">
    <location>
        <begin position="122"/>
        <end position="140"/>
    </location>
</feature>
<evidence type="ECO:0000256" key="8">
    <source>
        <dbReference type="SAM" id="Phobius"/>
    </source>
</evidence>
<keyword evidence="6 8" id="KW-1133">Transmembrane helix</keyword>
<gene>
    <name evidence="9" type="ORF">KS407_08235</name>
</gene>
<comment type="caution">
    <text evidence="9">The sequence shown here is derived from an EMBL/GenBank/DDBJ whole genome shotgun (WGS) entry which is preliminary data.</text>
</comment>
<dbReference type="RefSeq" id="WP_176371391.1">
    <property type="nucleotide sequence ID" value="NZ_JAHQCR010000034.1"/>
</dbReference>
<reference evidence="9 10" key="1">
    <citation type="submission" date="2021-06" db="EMBL/GenBank/DDBJ databases">
        <title>Bacillus sp. RD4P76, an endophyte from a halophyte.</title>
        <authorList>
            <person name="Sun J.-Q."/>
        </authorList>
    </citation>
    <scope>NUCLEOTIDE SEQUENCE [LARGE SCALE GENOMIC DNA]</scope>
    <source>
        <strain evidence="9 10">JCM 17098</strain>
    </source>
</reference>
<feature type="transmembrane region" description="Helical" evidence="8">
    <location>
        <begin position="147"/>
        <end position="166"/>
    </location>
</feature>
<feature type="transmembrane region" description="Helical" evidence="8">
    <location>
        <begin position="84"/>
        <end position="110"/>
    </location>
</feature>
<evidence type="ECO:0000313" key="10">
    <source>
        <dbReference type="Proteomes" id="UP000790580"/>
    </source>
</evidence>
<keyword evidence="5 8" id="KW-0812">Transmembrane</keyword>
<accession>A0ABS6JS89</accession>
<evidence type="ECO:0000256" key="4">
    <source>
        <dbReference type="ARBA" id="ARBA00022544"/>
    </source>
</evidence>
<dbReference type="Proteomes" id="UP000790580">
    <property type="component" value="Unassembled WGS sequence"/>
</dbReference>
<evidence type="ECO:0000313" key="9">
    <source>
        <dbReference type="EMBL" id="MBU9721433.1"/>
    </source>
</evidence>
<dbReference type="Pfam" id="PF03845">
    <property type="entry name" value="Spore_permease"/>
    <property type="match status" value="1"/>
</dbReference>
<keyword evidence="7 8" id="KW-0472">Membrane</keyword>
<feature type="transmembrane region" description="Helical" evidence="8">
    <location>
        <begin position="310"/>
        <end position="332"/>
    </location>
</feature>
<evidence type="ECO:0000256" key="1">
    <source>
        <dbReference type="ARBA" id="ARBA00004141"/>
    </source>
</evidence>
<evidence type="ECO:0000256" key="7">
    <source>
        <dbReference type="ARBA" id="ARBA00023136"/>
    </source>
</evidence>
<evidence type="ECO:0000256" key="2">
    <source>
        <dbReference type="ARBA" id="ARBA00007998"/>
    </source>
</evidence>
<feature type="transmembrane region" description="Helical" evidence="8">
    <location>
        <begin position="12"/>
        <end position="31"/>
    </location>
</feature>
<feature type="transmembrane region" description="Helical" evidence="8">
    <location>
        <begin position="43"/>
        <end position="63"/>
    </location>
</feature>
<evidence type="ECO:0000256" key="3">
    <source>
        <dbReference type="ARBA" id="ARBA00022448"/>
    </source>
</evidence>
<name>A0ABS6JS89_9BACI</name>